<proteinExistence type="predicted"/>
<reference evidence="2" key="1">
    <citation type="journal article" date="2019" name="Int. J. Syst. Evol. Microbiol.">
        <title>The Global Catalogue of Microorganisms (GCM) 10K type strain sequencing project: providing services to taxonomists for standard genome sequencing and annotation.</title>
        <authorList>
            <consortium name="The Broad Institute Genomics Platform"/>
            <consortium name="The Broad Institute Genome Sequencing Center for Infectious Disease"/>
            <person name="Wu L."/>
            <person name="Ma J."/>
        </authorList>
    </citation>
    <scope>NUCLEOTIDE SEQUENCE [LARGE SCALE GENOMIC DNA]</scope>
    <source>
        <strain evidence="2">KCTC 22157</strain>
    </source>
</reference>
<dbReference type="Proteomes" id="UP000647585">
    <property type="component" value="Unassembled WGS sequence"/>
</dbReference>
<evidence type="ECO:0000313" key="1">
    <source>
        <dbReference type="EMBL" id="GGW47580.1"/>
    </source>
</evidence>
<organism evidence="1 2">
    <name type="scientific">Halomonas johnsoniae</name>
    <dbReference type="NCBI Taxonomy" id="502832"/>
    <lineage>
        <taxon>Bacteria</taxon>
        <taxon>Pseudomonadati</taxon>
        <taxon>Pseudomonadota</taxon>
        <taxon>Gammaproteobacteria</taxon>
        <taxon>Oceanospirillales</taxon>
        <taxon>Halomonadaceae</taxon>
        <taxon>Halomonas</taxon>
    </lineage>
</organism>
<name>A0ABQ2WBR2_9GAMM</name>
<evidence type="ECO:0008006" key="3">
    <source>
        <dbReference type="Google" id="ProtNLM"/>
    </source>
</evidence>
<dbReference type="EMBL" id="BMXO01000001">
    <property type="protein sequence ID" value="GGW47580.1"/>
    <property type="molecule type" value="Genomic_DNA"/>
</dbReference>
<evidence type="ECO:0000313" key="2">
    <source>
        <dbReference type="Proteomes" id="UP000647585"/>
    </source>
</evidence>
<accession>A0ABQ2WBR2</accession>
<keyword evidence="2" id="KW-1185">Reference proteome</keyword>
<protein>
    <recommendedName>
        <fullName evidence="3">SH3 domain-containing protein</fullName>
    </recommendedName>
</protein>
<gene>
    <name evidence="1" type="ORF">GCM10007158_05760</name>
</gene>
<sequence>MSCKDNQELVLIAEAPVAVYEDYPSDGPPRASVIGMLEEGEVASVMHTRYAKDAAYYKVKLDSGIEGYVGWGGGFRITPVEHN</sequence>
<comment type="caution">
    <text evidence="1">The sequence shown here is derived from an EMBL/GenBank/DDBJ whole genome shotgun (WGS) entry which is preliminary data.</text>
</comment>